<evidence type="ECO:0000313" key="7">
    <source>
        <dbReference type="EMBL" id="CAD7636803.1"/>
    </source>
</evidence>
<dbReference type="EMBL" id="CAJPVJ010000025">
    <property type="protein sequence ID" value="CAG2158780.1"/>
    <property type="molecule type" value="Genomic_DNA"/>
</dbReference>
<dbReference type="InterPro" id="IPR036974">
    <property type="entry name" value="PUA_sf"/>
</dbReference>
<dbReference type="PANTHER" id="PTHR23127">
    <property type="entry name" value="CENTROMERE/MICROTUBULE BINDING PROTEIN CBF5"/>
    <property type="match status" value="1"/>
</dbReference>
<evidence type="ECO:0000256" key="4">
    <source>
        <dbReference type="SAM" id="MobiDB-lite"/>
    </source>
</evidence>
<dbReference type="InterPro" id="IPR004521">
    <property type="entry name" value="Uncharacterised_CHP00451"/>
</dbReference>
<evidence type="ECO:0000313" key="8">
    <source>
        <dbReference type="Proteomes" id="UP000728032"/>
    </source>
</evidence>
<dbReference type="GO" id="GO:0003723">
    <property type="term" value="F:RNA binding"/>
    <property type="evidence" value="ECO:0007669"/>
    <property type="project" value="InterPro"/>
</dbReference>
<dbReference type="AlphaFoldDB" id="A0A7R9L8C1"/>
<feature type="compositionally biased region" description="Polar residues" evidence="4">
    <location>
        <begin position="13"/>
        <end position="23"/>
    </location>
</feature>
<evidence type="ECO:0000256" key="2">
    <source>
        <dbReference type="ARBA" id="ARBA00008999"/>
    </source>
</evidence>
<evidence type="ECO:0000259" key="6">
    <source>
        <dbReference type="SMART" id="SM01136"/>
    </source>
</evidence>
<dbReference type="GO" id="GO:0000495">
    <property type="term" value="P:box H/ACA sno(s)RNA 3'-end processing"/>
    <property type="evidence" value="ECO:0007669"/>
    <property type="project" value="TreeGrafter"/>
</dbReference>
<organism evidence="7">
    <name type="scientific">Oppiella nova</name>
    <dbReference type="NCBI Taxonomy" id="334625"/>
    <lineage>
        <taxon>Eukaryota</taxon>
        <taxon>Metazoa</taxon>
        <taxon>Ecdysozoa</taxon>
        <taxon>Arthropoda</taxon>
        <taxon>Chelicerata</taxon>
        <taxon>Arachnida</taxon>
        <taxon>Acari</taxon>
        <taxon>Acariformes</taxon>
        <taxon>Sarcoptiformes</taxon>
        <taxon>Oribatida</taxon>
        <taxon>Brachypylina</taxon>
        <taxon>Oppioidea</taxon>
        <taxon>Oppiidae</taxon>
        <taxon>Oppiella</taxon>
    </lineage>
</organism>
<dbReference type="Pfam" id="PF08068">
    <property type="entry name" value="DKCLD"/>
    <property type="match status" value="1"/>
</dbReference>
<protein>
    <submittedName>
        <fullName evidence="7">Uncharacterized protein</fullName>
    </submittedName>
</protein>
<feature type="compositionally biased region" description="Polar residues" evidence="4">
    <location>
        <begin position="430"/>
        <end position="442"/>
    </location>
</feature>
<dbReference type="GO" id="GO:0009982">
    <property type="term" value="F:pseudouridine synthase activity"/>
    <property type="evidence" value="ECO:0007669"/>
    <property type="project" value="InterPro"/>
</dbReference>
<dbReference type="InterPro" id="IPR015947">
    <property type="entry name" value="PUA-like_sf"/>
</dbReference>
<dbReference type="NCBIfam" id="TIGR00451">
    <property type="entry name" value="unchar_dom_2"/>
    <property type="match status" value="1"/>
</dbReference>
<dbReference type="PANTHER" id="PTHR23127:SF0">
    <property type="entry name" value="H_ACA RIBONUCLEOPROTEIN COMPLEX SUBUNIT DKC1"/>
    <property type="match status" value="1"/>
</dbReference>
<feature type="compositionally biased region" description="Basic residues" evidence="4">
    <location>
        <begin position="468"/>
        <end position="478"/>
    </location>
</feature>
<keyword evidence="8" id="KW-1185">Reference proteome</keyword>
<comment type="catalytic activity">
    <reaction evidence="1">
        <text>a uridine in RNA = a pseudouridine in RNA</text>
        <dbReference type="Rhea" id="RHEA:48348"/>
        <dbReference type="Rhea" id="RHEA-COMP:12068"/>
        <dbReference type="Rhea" id="RHEA-COMP:12069"/>
        <dbReference type="ChEBI" id="CHEBI:65314"/>
        <dbReference type="ChEBI" id="CHEBI:65315"/>
    </reaction>
</comment>
<dbReference type="EMBL" id="OC914850">
    <property type="protein sequence ID" value="CAD7636803.1"/>
    <property type="molecule type" value="Genomic_DNA"/>
</dbReference>
<dbReference type="NCBIfam" id="NF003280">
    <property type="entry name" value="PRK04270.1"/>
    <property type="match status" value="1"/>
</dbReference>
<dbReference type="Proteomes" id="UP000728032">
    <property type="component" value="Unassembled WGS sequence"/>
</dbReference>
<dbReference type="GO" id="GO:0031120">
    <property type="term" value="P:snRNA pseudouridine synthesis"/>
    <property type="evidence" value="ECO:0007669"/>
    <property type="project" value="TreeGrafter"/>
</dbReference>
<dbReference type="GO" id="GO:0031429">
    <property type="term" value="C:box H/ACA snoRNP complex"/>
    <property type="evidence" value="ECO:0007669"/>
    <property type="project" value="TreeGrafter"/>
</dbReference>
<dbReference type="InterPro" id="IPR012960">
    <property type="entry name" value="Dyskerin-like"/>
</dbReference>
<feature type="compositionally biased region" description="Basic residues" evidence="4">
    <location>
        <begin position="1"/>
        <end position="12"/>
    </location>
</feature>
<dbReference type="InterPro" id="IPR002501">
    <property type="entry name" value="PsdUridine_synth_N"/>
</dbReference>
<dbReference type="Gene3D" id="3.30.2350.10">
    <property type="entry name" value="Pseudouridine synthase"/>
    <property type="match status" value="1"/>
</dbReference>
<dbReference type="PROSITE" id="PS50890">
    <property type="entry name" value="PUA"/>
    <property type="match status" value="1"/>
</dbReference>
<dbReference type="GO" id="GO:1990481">
    <property type="term" value="P:mRNA pseudouridine synthesis"/>
    <property type="evidence" value="ECO:0007669"/>
    <property type="project" value="TreeGrafter"/>
</dbReference>
<dbReference type="InterPro" id="IPR032819">
    <property type="entry name" value="TruB_C"/>
</dbReference>
<dbReference type="SMART" id="SM01136">
    <property type="entry name" value="DKCLD"/>
    <property type="match status" value="1"/>
</dbReference>
<keyword evidence="3" id="KW-0413">Isomerase</keyword>
<sequence>MEDKTSKKKHKSPQTLGEIQRQQDFFLKPSSAEPSLNAEQTTTFFLKPSSAEPSLNAEQWPLLLKNYDRLNVRTNHFTPLSFGCSPFKRDLREYLRSGFINLDKPSNPSSHEVVAWIKRILRVDKTGHSGTLDPKVSGCLIVCIERATRLVKSQQNAGKEYVTIFRLHSAVDSEKTVLKAVETLTGALFQRPPLISAVKRQLRVRTIYESKLLEYNKEKNLGVLWVSCEAGTYVRTLCVHLGLVLGVGGQMQELRRVRSGIQSEAEGLVTMHDILDAQWLYDNHKDETYLRRVIKPLEALLISHKRIVMKDSAVNAVCYGAKIMLPGVLKYEDNIEMNDQIVVITTKGEAVCLAIALMTTSTIASSDHGVVAKIKRVLMERDTYPRKWGLGPTATLKKKLMKEGLLTDKGKPNDKTPKDWYLKYQDSSHTDANADGLSSPNGTVVKTEVKEEEADEEMDESVGQSAEKKKKKKKKKKKEEKSDSE</sequence>
<proteinExistence type="inferred from homology"/>
<dbReference type="Gene3D" id="2.30.130.10">
    <property type="entry name" value="PUA domain"/>
    <property type="match status" value="1"/>
</dbReference>
<comment type="similarity">
    <text evidence="2">Belongs to the pseudouridine synthase TruB family.</text>
</comment>
<feature type="compositionally biased region" description="Acidic residues" evidence="4">
    <location>
        <begin position="450"/>
        <end position="460"/>
    </location>
</feature>
<gene>
    <name evidence="7" type="ORF">ONB1V03_LOCUS429</name>
</gene>
<dbReference type="Pfam" id="PF16198">
    <property type="entry name" value="TruB_C_2"/>
    <property type="match status" value="1"/>
</dbReference>
<accession>A0A7R9L8C1</accession>
<feature type="region of interest" description="Disordered" evidence="4">
    <location>
        <begin position="429"/>
        <end position="485"/>
    </location>
</feature>
<dbReference type="SUPFAM" id="SSF55120">
    <property type="entry name" value="Pseudouridine synthase"/>
    <property type="match status" value="1"/>
</dbReference>
<dbReference type="SMART" id="SM00359">
    <property type="entry name" value="PUA"/>
    <property type="match status" value="1"/>
</dbReference>
<name>A0A7R9L8C1_9ACAR</name>
<dbReference type="GO" id="GO:0031118">
    <property type="term" value="P:rRNA pseudouridine synthesis"/>
    <property type="evidence" value="ECO:0007669"/>
    <property type="project" value="TreeGrafter"/>
</dbReference>
<dbReference type="InterPro" id="IPR004802">
    <property type="entry name" value="tRNA_PsdUridine_synth_B_fam"/>
</dbReference>
<feature type="region of interest" description="Disordered" evidence="4">
    <location>
        <begin position="1"/>
        <end position="24"/>
    </location>
</feature>
<dbReference type="NCBIfam" id="TIGR00425">
    <property type="entry name" value="CBF5"/>
    <property type="match status" value="1"/>
</dbReference>
<evidence type="ECO:0000256" key="3">
    <source>
        <dbReference type="ARBA" id="ARBA00023235"/>
    </source>
</evidence>
<dbReference type="OrthoDB" id="10250002at2759"/>
<dbReference type="Pfam" id="PF01472">
    <property type="entry name" value="PUA"/>
    <property type="match status" value="1"/>
</dbReference>
<evidence type="ECO:0000259" key="5">
    <source>
        <dbReference type="SMART" id="SM00359"/>
    </source>
</evidence>
<dbReference type="InterPro" id="IPR020103">
    <property type="entry name" value="PsdUridine_synth_cat_dom_sf"/>
</dbReference>
<evidence type="ECO:0000256" key="1">
    <source>
        <dbReference type="ARBA" id="ARBA00000073"/>
    </source>
</evidence>
<feature type="domain" description="PUA" evidence="5">
    <location>
        <begin position="305"/>
        <end position="379"/>
    </location>
</feature>
<feature type="domain" description="Dyskerin-like" evidence="6">
    <location>
        <begin position="56"/>
        <end position="114"/>
    </location>
</feature>
<dbReference type="FunFam" id="3.30.2350.10:FF:000001">
    <property type="entry name" value="H/ACA ribonucleoprotein complex subunit CBF5"/>
    <property type="match status" value="1"/>
</dbReference>
<dbReference type="CDD" id="cd02572">
    <property type="entry name" value="PseudoU_synth_hDyskerin"/>
    <property type="match status" value="1"/>
</dbReference>
<dbReference type="Pfam" id="PF01509">
    <property type="entry name" value="TruB_N"/>
    <property type="match status" value="1"/>
</dbReference>
<dbReference type="CDD" id="cd21148">
    <property type="entry name" value="PUA_Cbf5"/>
    <property type="match status" value="1"/>
</dbReference>
<dbReference type="InterPro" id="IPR002478">
    <property type="entry name" value="PUA"/>
</dbReference>
<dbReference type="SUPFAM" id="SSF88697">
    <property type="entry name" value="PUA domain-like"/>
    <property type="match status" value="1"/>
</dbReference>
<reference evidence="7" key="1">
    <citation type="submission" date="2020-11" db="EMBL/GenBank/DDBJ databases">
        <authorList>
            <person name="Tran Van P."/>
        </authorList>
    </citation>
    <scope>NUCLEOTIDE SEQUENCE</scope>
</reference>